<dbReference type="AlphaFoldDB" id="A0AAV2PR93"/>
<evidence type="ECO:0000256" key="2">
    <source>
        <dbReference type="SAM" id="MobiDB-lite"/>
    </source>
</evidence>
<comment type="caution">
    <text evidence="3">The sequence shown here is derived from an EMBL/GenBank/DDBJ whole genome shotgun (WGS) entry which is preliminary data.</text>
</comment>
<evidence type="ECO:0000313" key="3">
    <source>
        <dbReference type="EMBL" id="CAL4061980.1"/>
    </source>
</evidence>
<feature type="coiled-coil region" evidence="1">
    <location>
        <begin position="251"/>
        <end position="301"/>
    </location>
</feature>
<reference evidence="3 4" key="1">
    <citation type="submission" date="2024-05" db="EMBL/GenBank/DDBJ databases">
        <authorList>
            <person name="Wallberg A."/>
        </authorList>
    </citation>
    <scope>NUCLEOTIDE SEQUENCE [LARGE SCALE GENOMIC DNA]</scope>
</reference>
<feature type="region of interest" description="Disordered" evidence="2">
    <location>
        <begin position="112"/>
        <end position="132"/>
    </location>
</feature>
<gene>
    <name evidence="3" type="ORF">MNOR_LOCUS2338</name>
</gene>
<dbReference type="Gene3D" id="1.20.5.170">
    <property type="match status" value="1"/>
</dbReference>
<evidence type="ECO:0000256" key="1">
    <source>
        <dbReference type="SAM" id="Coils"/>
    </source>
</evidence>
<evidence type="ECO:0008006" key="5">
    <source>
        <dbReference type="Google" id="ProtNLM"/>
    </source>
</evidence>
<feature type="compositionally biased region" description="Basic and acidic residues" evidence="2">
    <location>
        <begin position="231"/>
        <end position="246"/>
    </location>
</feature>
<evidence type="ECO:0000313" key="4">
    <source>
        <dbReference type="Proteomes" id="UP001497623"/>
    </source>
</evidence>
<feature type="region of interest" description="Disordered" evidence="2">
    <location>
        <begin position="211"/>
        <end position="246"/>
    </location>
</feature>
<organism evidence="3 4">
    <name type="scientific">Meganyctiphanes norvegica</name>
    <name type="common">Northern krill</name>
    <name type="synonym">Thysanopoda norvegica</name>
    <dbReference type="NCBI Taxonomy" id="48144"/>
    <lineage>
        <taxon>Eukaryota</taxon>
        <taxon>Metazoa</taxon>
        <taxon>Ecdysozoa</taxon>
        <taxon>Arthropoda</taxon>
        <taxon>Crustacea</taxon>
        <taxon>Multicrustacea</taxon>
        <taxon>Malacostraca</taxon>
        <taxon>Eumalacostraca</taxon>
        <taxon>Eucarida</taxon>
        <taxon>Euphausiacea</taxon>
        <taxon>Euphausiidae</taxon>
        <taxon>Meganyctiphanes</taxon>
    </lineage>
</organism>
<keyword evidence="4" id="KW-1185">Reference proteome</keyword>
<keyword evidence="1" id="KW-0175">Coiled coil</keyword>
<protein>
    <recommendedName>
        <fullName evidence="5">BZIP domain-containing protein</fullName>
    </recommendedName>
</protein>
<dbReference type="Proteomes" id="UP001497623">
    <property type="component" value="Unassembled WGS sequence"/>
</dbReference>
<name>A0AAV2PR93_MEGNR</name>
<dbReference type="EMBL" id="CAXKWB010000705">
    <property type="protein sequence ID" value="CAL4061980.1"/>
    <property type="molecule type" value="Genomic_DNA"/>
</dbReference>
<accession>A0AAV2PR93</accession>
<proteinExistence type="predicted"/>
<sequence length="319" mass="35480">MNTTNMKVSMNATTLVNKEPALPDNNEEVIHMLGLDGFTYNNTGKLMDDIVTKLDLDAFTFTQFGEPVASIGFEGIQGHQQVGSSLGAYQPNETISYVDLSPVSPSLIKTSPHHVSEGSYTNLTPVSPPEIKNSPYHVSESLYGEQSPVSAPEVKNSPYYLSEGSNVNLSSVSSPEIKNSPYHMSEDSLFFNEDSSSQAFPQEVGSFVPTTLVDNRKPAGGKTSRRRREPKVKLYEHEDPMSDPDEEKKRLNAINAKKNREKKKNKLQELEILVKSLTTERDGLQAKNIKIKNKCDAFEKQLKTICQQFNVPVIILPQD</sequence>